<feature type="domain" description="Protein kinase" evidence="7">
    <location>
        <begin position="44"/>
        <end position="240"/>
    </location>
</feature>
<evidence type="ECO:0000256" key="6">
    <source>
        <dbReference type="SAM" id="MobiDB-lite"/>
    </source>
</evidence>
<name>A0A915IH23_ROMCU</name>
<protein>
    <recommendedName>
        <fullName evidence="1">non-specific serine/threonine protein kinase</fullName>
        <ecNumber evidence="1">2.7.11.1</ecNumber>
    </recommendedName>
</protein>
<dbReference type="InterPro" id="IPR011009">
    <property type="entry name" value="Kinase-like_dom_sf"/>
</dbReference>
<dbReference type="PROSITE" id="PS50011">
    <property type="entry name" value="PROTEIN_KINASE_DOM"/>
    <property type="match status" value="1"/>
</dbReference>
<evidence type="ECO:0000256" key="5">
    <source>
        <dbReference type="RuleBase" id="RU000304"/>
    </source>
</evidence>
<dbReference type="Gene3D" id="1.10.510.10">
    <property type="entry name" value="Transferase(Phosphotransferase) domain 1"/>
    <property type="match status" value="1"/>
</dbReference>
<evidence type="ECO:0000256" key="1">
    <source>
        <dbReference type="ARBA" id="ARBA00012513"/>
    </source>
</evidence>
<dbReference type="SMART" id="SM00220">
    <property type="entry name" value="S_TKc"/>
    <property type="match status" value="1"/>
</dbReference>
<evidence type="ECO:0000256" key="2">
    <source>
        <dbReference type="ARBA" id="ARBA00022741"/>
    </source>
</evidence>
<evidence type="ECO:0000256" key="4">
    <source>
        <dbReference type="PROSITE-ProRule" id="PRU10141"/>
    </source>
</evidence>
<dbReference type="GO" id="GO:0005524">
    <property type="term" value="F:ATP binding"/>
    <property type="evidence" value="ECO:0007669"/>
    <property type="project" value="UniProtKB-UniRule"/>
</dbReference>
<feature type="binding site" evidence="4">
    <location>
        <position position="73"/>
    </location>
    <ligand>
        <name>ATP</name>
        <dbReference type="ChEBI" id="CHEBI:30616"/>
    </ligand>
</feature>
<feature type="region of interest" description="Disordered" evidence="6">
    <location>
        <begin position="1"/>
        <end position="36"/>
    </location>
</feature>
<dbReference type="InterPro" id="IPR008271">
    <property type="entry name" value="Ser/Thr_kinase_AS"/>
</dbReference>
<dbReference type="InterPro" id="IPR017441">
    <property type="entry name" value="Protein_kinase_ATP_BS"/>
</dbReference>
<evidence type="ECO:0000256" key="3">
    <source>
        <dbReference type="ARBA" id="ARBA00022840"/>
    </source>
</evidence>
<evidence type="ECO:0000313" key="9">
    <source>
        <dbReference type="WBParaSite" id="nRc.2.0.1.t13471-RA"/>
    </source>
</evidence>
<dbReference type="InterPro" id="IPR000719">
    <property type="entry name" value="Prot_kinase_dom"/>
</dbReference>
<dbReference type="AlphaFoldDB" id="A0A915IH23"/>
<accession>A0A915IH23</accession>
<keyword evidence="5" id="KW-0808">Transferase</keyword>
<sequence>MAAKVIGRAPPPKHRQSKSAAENKQSEREESKHLETGDVIDRRFRLGRLLGQGGFGAVYECEDARSKETYAIKIELRKPRPNMPGLALETSVLKRLQNGTHFAKFIHSGSFSGNSFLIMQLLGKNLTDLRRACPDKKLGLSSLLRATVQCFEAIEQMHKVGILHRDIKPGNFTIGATKAEEKIIYLLDFGLVRKFTQKDGKIRPKRPRAAFRGTRRYASVNSLRDVDYGRHDDLLSWIYS</sequence>
<dbReference type="OMA" id="QMFAGCP"/>
<dbReference type="GO" id="GO:0004674">
    <property type="term" value="F:protein serine/threonine kinase activity"/>
    <property type="evidence" value="ECO:0007669"/>
    <property type="project" value="UniProtKB-KW"/>
</dbReference>
<keyword evidence="5" id="KW-0418">Kinase</keyword>
<reference evidence="9" key="1">
    <citation type="submission" date="2022-11" db="UniProtKB">
        <authorList>
            <consortium name="WormBaseParasite"/>
        </authorList>
    </citation>
    <scope>IDENTIFICATION</scope>
</reference>
<dbReference type="PANTHER" id="PTHR11909">
    <property type="entry name" value="CASEIN KINASE-RELATED"/>
    <property type="match status" value="1"/>
</dbReference>
<comment type="similarity">
    <text evidence="5">Belongs to the protein kinase superfamily.</text>
</comment>
<keyword evidence="3 4" id="KW-0067">ATP-binding</keyword>
<dbReference type="WBParaSite" id="nRc.2.0.1.t13471-RA">
    <property type="protein sequence ID" value="nRc.2.0.1.t13471-RA"/>
    <property type="gene ID" value="nRc.2.0.1.g13471"/>
</dbReference>
<evidence type="ECO:0000313" key="8">
    <source>
        <dbReference type="Proteomes" id="UP000887565"/>
    </source>
</evidence>
<feature type="compositionally biased region" description="Basic and acidic residues" evidence="6">
    <location>
        <begin position="24"/>
        <end position="36"/>
    </location>
</feature>
<evidence type="ECO:0000259" key="7">
    <source>
        <dbReference type="PROSITE" id="PS50011"/>
    </source>
</evidence>
<dbReference type="Proteomes" id="UP000887565">
    <property type="component" value="Unplaced"/>
</dbReference>
<dbReference type="EC" id="2.7.11.1" evidence="1"/>
<proteinExistence type="inferred from homology"/>
<organism evidence="8 9">
    <name type="scientific">Romanomermis culicivorax</name>
    <name type="common">Nematode worm</name>
    <dbReference type="NCBI Taxonomy" id="13658"/>
    <lineage>
        <taxon>Eukaryota</taxon>
        <taxon>Metazoa</taxon>
        <taxon>Ecdysozoa</taxon>
        <taxon>Nematoda</taxon>
        <taxon>Enoplea</taxon>
        <taxon>Dorylaimia</taxon>
        <taxon>Mermithida</taxon>
        <taxon>Mermithoidea</taxon>
        <taxon>Mermithidae</taxon>
        <taxon>Romanomermis</taxon>
    </lineage>
</organism>
<dbReference type="SUPFAM" id="SSF56112">
    <property type="entry name" value="Protein kinase-like (PK-like)"/>
    <property type="match status" value="1"/>
</dbReference>
<dbReference type="PROSITE" id="PS00107">
    <property type="entry name" value="PROTEIN_KINASE_ATP"/>
    <property type="match status" value="1"/>
</dbReference>
<dbReference type="InterPro" id="IPR050235">
    <property type="entry name" value="CK1_Ser-Thr_kinase"/>
</dbReference>
<keyword evidence="5" id="KW-0723">Serine/threonine-protein kinase</keyword>
<keyword evidence="8" id="KW-1185">Reference proteome</keyword>
<dbReference type="Pfam" id="PF00069">
    <property type="entry name" value="Pkinase"/>
    <property type="match status" value="1"/>
</dbReference>
<keyword evidence="2 4" id="KW-0547">Nucleotide-binding</keyword>
<dbReference type="PROSITE" id="PS00108">
    <property type="entry name" value="PROTEIN_KINASE_ST"/>
    <property type="match status" value="1"/>
</dbReference>